<name>A0A1N7CK56_9NOCA</name>
<dbReference type="Proteomes" id="UP000186218">
    <property type="component" value="Unassembled WGS sequence"/>
</dbReference>
<evidence type="ECO:0000313" key="2">
    <source>
        <dbReference type="EMBL" id="SIR64028.1"/>
    </source>
</evidence>
<dbReference type="OrthoDB" id="128043at2"/>
<evidence type="ECO:0000256" key="1">
    <source>
        <dbReference type="SAM" id="SignalP"/>
    </source>
</evidence>
<reference evidence="2 3" key="1">
    <citation type="submission" date="2017-01" db="EMBL/GenBank/DDBJ databases">
        <authorList>
            <person name="Mah S.A."/>
            <person name="Swanson W.J."/>
            <person name="Moy G.W."/>
            <person name="Vacquier V.D."/>
        </authorList>
    </citation>
    <scope>NUCLEOTIDE SEQUENCE [LARGE SCALE GENOMIC DNA]</scope>
    <source>
        <strain evidence="2 3">CPCC 203464</strain>
    </source>
</reference>
<protein>
    <recommendedName>
        <fullName evidence="4">Heavy-metal-associated domain-containing protein</fullName>
    </recommendedName>
</protein>
<dbReference type="AlphaFoldDB" id="A0A1N7CK56"/>
<dbReference type="EMBL" id="FTNT01000001">
    <property type="protein sequence ID" value="SIR64028.1"/>
    <property type="molecule type" value="Genomic_DNA"/>
</dbReference>
<keyword evidence="3" id="KW-1185">Reference proteome</keyword>
<dbReference type="STRING" id="1344003.SAMN05445060_0194"/>
<dbReference type="RefSeq" id="WP_076475700.1">
    <property type="nucleotide sequence ID" value="NZ_FTNT01000001.1"/>
</dbReference>
<proteinExistence type="predicted"/>
<accession>A0A1N7CK56</accession>
<feature type="signal peptide" evidence="1">
    <location>
        <begin position="1"/>
        <end position="27"/>
    </location>
</feature>
<organism evidence="2 3">
    <name type="scientific">Williamsia sterculiae</name>
    <dbReference type="NCBI Taxonomy" id="1344003"/>
    <lineage>
        <taxon>Bacteria</taxon>
        <taxon>Bacillati</taxon>
        <taxon>Actinomycetota</taxon>
        <taxon>Actinomycetes</taxon>
        <taxon>Mycobacteriales</taxon>
        <taxon>Nocardiaceae</taxon>
        <taxon>Williamsia</taxon>
    </lineage>
</organism>
<feature type="chain" id="PRO_5039186826" description="Heavy-metal-associated domain-containing protein" evidence="1">
    <location>
        <begin position="28"/>
        <end position="306"/>
    </location>
</feature>
<evidence type="ECO:0008006" key="4">
    <source>
        <dbReference type="Google" id="ProtNLM"/>
    </source>
</evidence>
<sequence>MNTAGRLATYGAGLAVAFVAAFATASAVVPESVVASWKQQSSPDDHGEMDGMDMAHDEAPVPGLAMAQDGYLISPVTAPAAAGRDGNLSFRILTTDGHPVTHFETTHDKDLHLIVVRTDGSRFRHVHPTLDTTTGVWSIPWRWDEAGTYRVFADFQATSDPSSAVTLTRSIDVAGPVAPSPATGPRTVDTVDGVTVTATGDLAAGRPSELRFTVTRSGTPVTTLQPYLGAFGHLIALRDGDLAYLHVHAAGVDPTPGQTSGPTIRFVAHVPTPGRYLLYLDFQVDGDVHTATFVLDAPATSDGEHT</sequence>
<gene>
    <name evidence="2" type="ORF">SAMN05445060_0194</name>
</gene>
<evidence type="ECO:0000313" key="3">
    <source>
        <dbReference type="Proteomes" id="UP000186218"/>
    </source>
</evidence>
<keyword evidence="1" id="KW-0732">Signal</keyword>